<dbReference type="FunFam" id="3.30.160.60:FF:000100">
    <property type="entry name" value="Zinc finger 45-like"/>
    <property type="match status" value="2"/>
</dbReference>
<evidence type="ECO:0000256" key="4">
    <source>
        <dbReference type="ARBA" id="ARBA00022833"/>
    </source>
</evidence>
<organism evidence="7">
    <name type="scientific">Medioppia subpectinata</name>
    <dbReference type="NCBI Taxonomy" id="1979941"/>
    <lineage>
        <taxon>Eukaryota</taxon>
        <taxon>Metazoa</taxon>
        <taxon>Ecdysozoa</taxon>
        <taxon>Arthropoda</taxon>
        <taxon>Chelicerata</taxon>
        <taxon>Arachnida</taxon>
        <taxon>Acari</taxon>
        <taxon>Acariformes</taxon>
        <taxon>Sarcoptiformes</taxon>
        <taxon>Oribatida</taxon>
        <taxon>Brachypylina</taxon>
        <taxon>Oppioidea</taxon>
        <taxon>Oppiidae</taxon>
        <taxon>Medioppia</taxon>
    </lineage>
</organism>
<dbReference type="PANTHER" id="PTHR24409">
    <property type="entry name" value="ZINC FINGER PROTEIN 142"/>
    <property type="match status" value="1"/>
</dbReference>
<gene>
    <name evidence="7" type="ORF">OSB1V03_LOCUS2591</name>
</gene>
<dbReference type="EMBL" id="OC855509">
    <property type="protein sequence ID" value="CAD7622123.1"/>
    <property type="molecule type" value="Genomic_DNA"/>
</dbReference>
<dbReference type="PROSITE" id="PS00028">
    <property type="entry name" value="ZINC_FINGER_C2H2_1"/>
    <property type="match status" value="4"/>
</dbReference>
<dbReference type="Proteomes" id="UP000759131">
    <property type="component" value="Unassembled WGS sequence"/>
</dbReference>
<dbReference type="InterPro" id="IPR036236">
    <property type="entry name" value="Znf_C2H2_sf"/>
</dbReference>
<evidence type="ECO:0000313" key="7">
    <source>
        <dbReference type="EMBL" id="CAD7622123.1"/>
    </source>
</evidence>
<sequence>MDSCIVLNDILDELRTELSRVSRELRFANQCIESLFEFKHVLDAICRRFGQTFDTKLAKTLNDLNSKHESLLQSVRKETPSVVARRKQYSFECRFVGCGFRTNRNSRLVAHSNRHSGERPFACAQCPKSFVGREALTNHCRVVHQRTALRCVAAECARRARRRAQRPLAAEPKTEFLCSKCDYKSKTRQALNQHKVVHNERTMKCDFCPKLFKSRKQLKCHAISHQLEPQFKCDRETCGAAFRTRKTLRNHLLKHANACAAHACLWPGCDFRAHEEWLLRRHLCVHSQEKPFSCSECEQQFRRKHALNAHVRRRHAIT</sequence>
<dbReference type="PROSITE" id="PS50157">
    <property type="entry name" value="ZINC_FINGER_C2H2_2"/>
    <property type="match status" value="5"/>
</dbReference>
<feature type="domain" description="C2H2-type" evidence="6">
    <location>
        <begin position="91"/>
        <end position="120"/>
    </location>
</feature>
<evidence type="ECO:0000313" key="8">
    <source>
        <dbReference type="Proteomes" id="UP000759131"/>
    </source>
</evidence>
<reference evidence="7" key="1">
    <citation type="submission" date="2020-11" db="EMBL/GenBank/DDBJ databases">
        <authorList>
            <person name="Tran Van P."/>
        </authorList>
    </citation>
    <scope>NUCLEOTIDE SEQUENCE</scope>
</reference>
<dbReference type="SUPFAM" id="SSF57667">
    <property type="entry name" value="beta-beta-alpha zinc fingers"/>
    <property type="match status" value="4"/>
</dbReference>
<evidence type="ECO:0000256" key="3">
    <source>
        <dbReference type="ARBA" id="ARBA00022771"/>
    </source>
</evidence>
<dbReference type="GO" id="GO:0000981">
    <property type="term" value="F:DNA-binding transcription factor activity, RNA polymerase II-specific"/>
    <property type="evidence" value="ECO:0007669"/>
    <property type="project" value="TreeGrafter"/>
</dbReference>
<feature type="domain" description="C2H2-type" evidence="6">
    <location>
        <begin position="231"/>
        <end position="260"/>
    </location>
</feature>
<dbReference type="InterPro" id="IPR013087">
    <property type="entry name" value="Znf_C2H2_type"/>
</dbReference>
<dbReference type="GO" id="GO:0005634">
    <property type="term" value="C:nucleus"/>
    <property type="evidence" value="ECO:0007669"/>
    <property type="project" value="TreeGrafter"/>
</dbReference>
<evidence type="ECO:0000256" key="2">
    <source>
        <dbReference type="ARBA" id="ARBA00022737"/>
    </source>
</evidence>
<feature type="domain" description="C2H2-type" evidence="6">
    <location>
        <begin position="121"/>
        <end position="144"/>
    </location>
</feature>
<dbReference type="GO" id="GO:0008270">
    <property type="term" value="F:zinc ion binding"/>
    <property type="evidence" value="ECO:0007669"/>
    <property type="project" value="UniProtKB-KW"/>
</dbReference>
<evidence type="ECO:0000256" key="5">
    <source>
        <dbReference type="PROSITE-ProRule" id="PRU00042"/>
    </source>
</evidence>
<keyword evidence="3 5" id="KW-0863">Zinc-finger</keyword>
<dbReference type="EMBL" id="CAJPIZ010000934">
    <property type="protein sequence ID" value="CAG2102553.1"/>
    <property type="molecule type" value="Genomic_DNA"/>
</dbReference>
<keyword evidence="2" id="KW-0677">Repeat</keyword>
<feature type="domain" description="C2H2-type" evidence="6">
    <location>
        <begin position="203"/>
        <end position="230"/>
    </location>
</feature>
<dbReference type="Pfam" id="PF00096">
    <property type="entry name" value="zf-C2H2"/>
    <property type="match status" value="2"/>
</dbReference>
<dbReference type="Gene3D" id="3.30.160.60">
    <property type="entry name" value="Classic Zinc Finger"/>
    <property type="match status" value="5"/>
</dbReference>
<protein>
    <recommendedName>
        <fullName evidence="6">C2H2-type domain-containing protein</fullName>
    </recommendedName>
</protein>
<accession>A0A7R9PVE6</accession>
<evidence type="ECO:0000256" key="1">
    <source>
        <dbReference type="ARBA" id="ARBA00022723"/>
    </source>
</evidence>
<dbReference type="AlphaFoldDB" id="A0A7R9PVE6"/>
<dbReference type="OrthoDB" id="6418345at2759"/>
<keyword evidence="1" id="KW-0479">Metal-binding</keyword>
<keyword evidence="8" id="KW-1185">Reference proteome</keyword>
<evidence type="ECO:0000259" key="6">
    <source>
        <dbReference type="PROSITE" id="PS50157"/>
    </source>
</evidence>
<dbReference type="SMART" id="SM00355">
    <property type="entry name" value="ZnF_C2H2"/>
    <property type="match status" value="7"/>
</dbReference>
<proteinExistence type="predicted"/>
<dbReference type="GO" id="GO:0000977">
    <property type="term" value="F:RNA polymerase II transcription regulatory region sequence-specific DNA binding"/>
    <property type="evidence" value="ECO:0007669"/>
    <property type="project" value="TreeGrafter"/>
</dbReference>
<name>A0A7R9PVE6_9ACAR</name>
<keyword evidence="4" id="KW-0862">Zinc</keyword>
<dbReference type="PANTHER" id="PTHR24409:SF295">
    <property type="entry name" value="AZ2-RELATED"/>
    <property type="match status" value="1"/>
</dbReference>
<feature type="domain" description="C2H2-type" evidence="6">
    <location>
        <begin position="292"/>
        <end position="318"/>
    </location>
</feature>